<reference evidence="2" key="1">
    <citation type="submission" date="2020-06" db="EMBL/GenBank/DDBJ databases">
        <title>Draft genome sequences of strains closely related to Aspergillus parafelis and Aspergillus hiratsukae.</title>
        <authorList>
            <person name="Dos Santos R.A.C."/>
            <person name="Rivero-Menendez O."/>
            <person name="Steenwyk J.L."/>
            <person name="Mead M.E."/>
            <person name="Goldman G.H."/>
            <person name="Alastruey-Izquierdo A."/>
            <person name="Rokas A."/>
        </authorList>
    </citation>
    <scope>NUCLEOTIDE SEQUENCE</scope>
    <source>
        <strain evidence="2">CNM-CM7691</strain>
    </source>
</reference>
<dbReference type="AlphaFoldDB" id="A0A8H6R5P6"/>
<feature type="region of interest" description="Disordered" evidence="1">
    <location>
        <begin position="1"/>
        <end position="290"/>
    </location>
</feature>
<accession>A0A8H6R5P6</accession>
<sequence length="309" mass="31976">MGARAAGPAKTGRPRRAHEPPKGRSPLRTGPHAGDPVRSPSRALAGCGIRPSGGGSGPRGHAHKGRLPRGGSPRESGYQDWPAANDPQTPSVPGTKGPPGFGHPSDVGLPGIFKHGTNDIGAGVRRMSRGSRARPLLDAPNTVDSLDDPAKDARAGRSRVETTAGMGDCPRKKWPAQSSHATRGDAALAFHIEPPTSTGPPSCVQTFPGPDLAGGGPILALGHSGRLARARKAGPGQRRPPSGLSPGARAAPSACLLAPPRAPANWSPPRARPARRCEAGARDRPITVGPRAGPAALLRVRRWRADRYR</sequence>
<evidence type="ECO:0000313" key="3">
    <source>
        <dbReference type="Proteomes" id="UP000641853"/>
    </source>
</evidence>
<proteinExistence type="predicted"/>
<evidence type="ECO:0000256" key="1">
    <source>
        <dbReference type="SAM" id="MobiDB-lite"/>
    </source>
</evidence>
<dbReference type="Proteomes" id="UP000641853">
    <property type="component" value="Unassembled WGS sequence"/>
</dbReference>
<feature type="compositionally biased region" description="Basic and acidic residues" evidence="1">
    <location>
        <begin position="148"/>
        <end position="160"/>
    </location>
</feature>
<feature type="compositionally biased region" description="Polar residues" evidence="1">
    <location>
        <begin position="195"/>
        <end position="205"/>
    </location>
</feature>
<keyword evidence="3" id="KW-1185">Reference proteome</keyword>
<feature type="compositionally biased region" description="Basic and acidic residues" evidence="1">
    <location>
        <begin position="275"/>
        <end position="285"/>
    </location>
</feature>
<organism evidence="2 3">
    <name type="scientific">Aspergillus felis</name>
    <dbReference type="NCBI Taxonomy" id="1287682"/>
    <lineage>
        <taxon>Eukaryota</taxon>
        <taxon>Fungi</taxon>
        <taxon>Dikarya</taxon>
        <taxon>Ascomycota</taxon>
        <taxon>Pezizomycotina</taxon>
        <taxon>Eurotiomycetes</taxon>
        <taxon>Eurotiomycetidae</taxon>
        <taxon>Eurotiales</taxon>
        <taxon>Aspergillaceae</taxon>
        <taxon>Aspergillus</taxon>
        <taxon>Aspergillus subgen. Fumigati</taxon>
    </lineage>
</organism>
<name>A0A8H6R5P6_9EURO</name>
<dbReference type="EMBL" id="JACBAG010001442">
    <property type="protein sequence ID" value="KAF7184864.1"/>
    <property type="molecule type" value="Genomic_DNA"/>
</dbReference>
<protein>
    <submittedName>
        <fullName evidence="2">Uncharacterized protein</fullName>
    </submittedName>
</protein>
<evidence type="ECO:0000313" key="2">
    <source>
        <dbReference type="EMBL" id="KAF7184864.1"/>
    </source>
</evidence>
<comment type="caution">
    <text evidence="2">The sequence shown here is derived from an EMBL/GenBank/DDBJ whole genome shotgun (WGS) entry which is preliminary data.</text>
</comment>
<gene>
    <name evidence="2" type="ORF">CNMCM7691_007114</name>
</gene>